<feature type="chain" id="PRO_5037986925" evidence="2">
    <location>
        <begin position="20"/>
        <end position="202"/>
    </location>
</feature>
<accession>A0A915E1P0</accession>
<sequence length="202" mass="23714">MMGISLLLAFLFRLAAVYGRADLFDKKSIIFAMAFMQLFYVTPCIYTSFAIHSTEDTVLNYISLNHPKMLNFFKSQPCFLLAIDTNVFTYFLVSFSWLETNEGQEICKDLSPSKVIDHYSWASVCTSYLYVRYCFDECFYNFDFAIACNSSNMLCGFFICSLHTTVNGLIMLMLIRPYREFLIKQWKIIFLREKVQRVFYSK</sequence>
<dbReference type="Proteomes" id="UP000887574">
    <property type="component" value="Unplaced"/>
</dbReference>
<keyword evidence="1" id="KW-0812">Transmembrane</keyword>
<reference evidence="4" key="1">
    <citation type="submission" date="2022-11" db="UniProtKB">
        <authorList>
            <consortium name="WormBaseParasite"/>
        </authorList>
    </citation>
    <scope>IDENTIFICATION</scope>
</reference>
<feature type="transmembrane region" description="Helical" evidence="1">
    <location>
        <begin position="29"/>
        <end position="51"/>
    </location>
</feature>
<proteinExistence type="predicted"/>
<keyword evidence="1" id="KW-1133">Transmembrane helix</keyword>
<evidence type="ECO:0000313" key="3">
    <source>
        <dbReference type="Proteomes" id="UP000887574"/>
    </source>
</evidence>
<evidence type="ECO:0000256" key="1">
    <source>
        <dbReference type="SAM" id="Phobius"/>
    </source>
</evidence>
<keyword evidence="3" id="KW-1185">Reference proteome</keyword>
<dbReference type="WBParaSite" id="jg25751.1">
    <property type="protein sequence ID" value="jg25751.1"/>
    <property type="gene ID" value="jg25751"/>
</dbReference>
<keyword evidence="2" id="KW-0732">Signal</keyword>
<evidence type="ECO:0000313" key="4">
    <source>
        <dbReference type="WBParaSite" id="jg25751.1"/>
    </source>
</evidence>
<feature type="transmembrane region" description="Helical" evidence="1">
    <location>
        <begin position="151"/>
        <end position="175"/>
    </location>
</feature>
<organism evidence="3 4">
    <name type="scientific">Ditylenchus dipsaci</name>
    <dbReference type="NCBI Taxonomy" id="166011"/>
    <lineage>
        <taxon>Eukaryota</taxon>
        <taxon>Metazoa</taxon>
        <taxon>Ecdysozoa</taxon>
        <taxon>Nematoda</taxon>
        <taxon>Chromadorea</taxon>
        <taxon>Rhabditida</taxon>
        <taxon>Tylenchina</taxon>
        <taxon>Tylenchomorpha</taxon>
        <taxon>Sphaerularioidea</taxon>
        <taxon>Anguinidae</taxon>
        <taxon>Anguininae</taxon>
        <taxon>Ditylenchus</taxon>
    </lineage>
</organism>
<name>A0A915E1P0_9BILA</name>
<feature type="signal peptide" evidence="2">
    <location>
        <begin position="1"/>
        <end position="19"/>
    </location>
</feature>
<evidence type="ECO:0000256" key="2">
    <source>
        <dbReference type="SAM" id="SignalP"/>
    </source>
</evidence>
<protein>
    <submittedName>
        <fullName evidence="4">Uncharacterized protein</fullName>
    </submittedName>
</protein>
<keyword evidence="1" id="KW-0472">Membrane</keyword>
<dbReference type="AlphaFoldDB" id="A0A915E1P0"/>